<dbReference type="InterPro" id="IPR030190">
    <property type="entry name" value="MacA_alpha-hairpin_sf"/>
</dbReference>
<dbReference type="RefSeq" id="WP_089036766.1">
    <property type="nucleotide sequence ID" value="NZ_CP022278.1"/>
</dbReference>
<dbReference type="Pfam" id="PF25917">
    <property type="entry name" value="BSH_RND"/>
    <property type="match status" value="1"/>
</dbReference>
<dbReference type="GO" id="GO:0030313">
    <property type="term" value="C:cell envelope"/>
    <property type="evidence" value="ECO:0007669"/>
    <property type="project" value="UniProtKB-SubCell"/>
</dbReference>
<sequence>MAKKIKWVVGAVVLAGLCYGAWSYFQPKDTVNYLTEPVGRKDLKQTVTATGEISADKLIQVGAEASGQIKKLHVKIGQQVKKGDLIAEIDSRTQTNTLNTKRAELDTFQAKLRSQQIALKSAQTQYKREKALWAEDATSKENLETAENNLAAAKASLEEIRSSIKQTQISINTAEKELGDTKITAPSDGTVVAIPVEEGQSVNAVQSTPTIVQLADLSVMLNKMQIAEGDISKVKAGMPVSFTVLSDSDKVRTGKLDSVDPGLTTMSQGSYTTSTDTTSTAIYYYARALVPNEDRSLHIGMTTENTITVNEAKNVLTVPVLAVKPKNGKRFVRVLGNKNKPVEKEIGVGLSDGTNIQVTKGLAEGEKVIVSEADANAKSNNMRGDPGGPPM</sequence>
<evidence type="ECO:0000313" key="8">
    <source>
        <dbReference type="Proteomes" id="UP000198238"/>
    </source>
</evidence>
<dbReference type="Gene3D" id="2.40.50.100">
    <property type="match status" value="1"/>
</dbReference>
<evidence type="ECO:0000256" key="2">
    <source>
        <dbReference type="ARBA" id="ARBA00009477"/>
    </source>
</evidence>
<feature type="domain" description="Multidrug resistance protein MdtA-like C-terminal permuted SH3" evidence="6">
    <location>
        <begin position="314"/>
        <end position="374"/>
    </location>
</feature>
<dbReference type="PANTHER" id="PTHR30469:SF33">
    <property type="entry name" value="SLR1207 PROTEIN"/>
    <property type="match status" value="1"/>
</dbReference>
<dbReference type="GO" id="GO:1990961">
    <property type="term" value="P:xenobiotic detoxification by transmembrane export across the plasma membrane"/>
    <property type="evidence" value="ECO:0007669"/>
    <property type="project" value="InterPro"/>
</dbReference>
<dbReference type="Proteomes" id="UP000198238">
    <property type="component" value="Chromosome"/>
</dbReference>
<accession>A0A220S3M2</accession>
<evidence type="ECO:0000256" key="3">
    <source>
        <dbReference type="ARBA" id="ARBA00022448"/>
    </source>
</evidence>
<proteinExistence type="inferred from homology"/>
<comment type="similarity">
    <text evidence="2">Belongs to the membrane fusion protein (MFP) (TC 8.A.1) family.</text>
</comment>
<dbReference type="GO" id="GO:1990195">
    <property type="term" value="C:macrolide transmembrane transporter complex"/>
    <property type="evidence" value="ECO:0007669"/>
    <property type="project" value="InterPro"/>
</dbReference>
<dbReference type="NCBIfam" id="TIGR01730">
    <property type="entry name" value="RND_mfp"/>
    <property type="match status" value="1"/>
</dbReference>
<dbReference type="EMBL" id="CP022278">
    <property type="protein sequence ID" value="ASK28074.1"/>
    <property type="molecule type" value="Genomic_DNA"/>
</dbReference>
<dbReference type="Gene3D" id="2.40.30.170">
    <property type="match status" value="1"/>
</dbReference>
<dbReference type="GO" id="GO:0015562">
    <property type="term" value="F:efflux transmembrane transporter activity"/>
    <property type="evidence" value="ECO:0007669"/>
    <property type="project" value="TreeGrafter"/>
</dbReference>
<evidence type="ECO:0000256" key="1">
    <source>
        <dbReference type="ARBA" id="ARBA00004196"/>
    </source>
</evidence>
<dbReference type="KEGG" id="nei:BG910_10335"/>
<evidence type="ECO:0000256" key="4">
    <source>
        <dbReference type="ARBA" id="ARBA00023054"/>
    </source>
</evidence>
<dbReference type="GO" id="GO:1990281">
    <property type="term" value="C:efflux pump complex"/>
    <property type="evidence" value="ECO:0007669"/>
    <property type="project" value="TreeGrafter"/>
</dbReference>
<organism evidence="7 8">
    <name type="scientific">Neisseria chenwenguii</name>
    <dbReference type="NCBI Taxonomy" id="1853278"/>
    <lineage>
        <taxon>Bacteria</taxon>
        <taxon>Pseudomonadati</taxon>
        <taxon>Pseudomonadota</taxon>
        <taxon>Betaproteobacteria</taxon>
        <taxon>Neisseriales</taxon>
        <taxon>Neisseriaceae</taxon>
        <taxon>Neisseria</taxon>
    </lineage>
</organism>
<comment type="subcellular location">
    <subcellularLocation>
        <location evidence="1">Cell envelope</location>
    </subcellularLocation>
</comment>
<dbReference type="InterPro" id="IPR058627">
    <property type="entry name" value="MdtA-like_C"/>
</dbReference>
<gene>
    <name evidence="7" type="ORF">BG910_10335</name>
</gene>
<dbReference type="Pfam" id="PF25967">
    <property type="entry name" value="RND-MFP_C"/>
    <property type="match status" value="1"/>
</dbReference>
<dbReference type="OrthoDB" id="9784484at2"/>
<dbReference type="SUPFAM" id="SSF111369">
    <property type="entry name" value="HlyD-like secretion proteins"/>
    <property type="match status" value="1"/>
</dbReference>
<dbReference type="AlphaFoldDB" id="A0A220S3M2"/>
<evidence type="ECO:0000259" key="5">
    <source>
        <dbReference type="Pfam" id="PF25917"/>
    </source>
</evidence>
<name>A0A220S3M2_9NEIS</name>
<evidence type="ECO:0000259" key="6">
    <source>
        <dbReference type="Pfam" id="PF25967"/>
    </source>
</evidence>
<keyword evidence="8" id="KW-1185">Reference proteome</keyword>
<dbReference type="GO" id="GO:0019898">
    <property type="term" value="C:extrinsic component of membrane"/>
    <property type="evidence" value="ECO:0007669"/>
    <property type="project" value="InterPro"/>
</dbReference>
<protein>
    <submittedName>
        <fullName evidence="7">Efflux transporter periplasmic adaptor subunit</fullName>
    </submittedName>
</protein>
<feature type="domain" description="Multidrug resistance protein MdtA-like barrel-sandwich hybrid" evidence="5">
    <location>
        <begin position="59"/>
        <end position="212"/>
    </location>
</feature>
<dbReference type="Gene3D" id="2.40.420.20">
    <property type="match status" value="1"/>
</dbReference>
<reference evidence="7 8" key="1">
    <citation type="submission" date="2017-06" db="EMBL/GenBank/DDBJ databases">
        <title>Neisseria chenwenguii sp. nov., isolated from the intestinal contents of Tibetan Plateau Pika in Yushu, Qinghai Province, China.</title>
        <authorList>
            <person name="Zhang G."/>
        </authorList>
    </citation>
    <scope>NUCLEOTIDE SEQUENCE [LARGE SCALE GENOMIC DNA]</scope>
    <source>
        <strain evidence="7 8">10023</strain>
    </source>
</reference>
<evidence type="ECO:0000313" key="7">
    <source>
        <dbReference type="EMBL" id="ASK28074.1"/>
    </source>
</evidence>
<keyword evidence="4" id="KW-0175">Coiled coil</keyword>
<dbReference type="PANTHER" id="PTHR30469">
    <property type="entry name" value="MULTIDRUG RESISTANCE PROTEIN MDTA"/>
    <property type="match status" value="1"/>
</dbReference>
<dbReference type="InterPro" id="IPR006143">
    <property type="entry name" value="RND_pump_MFP"/>
</dbReference>
<keyword evidence="3" id="KW-0813">Transport</keyword>
<dbReference type="Gene3D" id="6.10.140.1990">
    <property type="match status" value="1"/>
</dbReference>
<dbReference type="InterPro" id="IPR058625">
    <property type="entry name" value="MdtA-like_BSH"/>
</dbReference>